<dbReference type="InterPro" id="IPR039261">
    <property type="entry name" value="FNR_nucleotide-bd"/>
</dbReference>
<feature type="domain" description="FAD-binding FR-type" evidence="1">
    <location>
        <begin position="3"/>
        <end position="101"/>
    </location>
</feature>
<dbReference type="PANTHER" id="PTHR47354">
    <property type="entry name" value="NADH OXIDOREDUCTASE HCR"/>
    <property type="match status" value="1"/>
</dbReference>
<comment type="caution">
    <text evidence="2">The sequence shown here is derived from an EMBL/GenBank/DDBJ whole genome shotgun (WGS) entry which is preliminary data.</text>
</comment>
<protein>
    <recommendedName>
        <fullName evidence="1">FAD-binding FR-type domain-containing protein</fullName>
    </recommendedName>
</protein>
<organism evidence="2 3">
    <name type="scientific">Candidatus Adlerbacteria bacterium RIFCSPLOWO2_01_FULL_54_16</name>
    <dbReference type="NCBI Taxonomy" id="1797244"/>
    <lineage>
        <taxon>Bacteria</taxon>
        <taxon>Candidatus Adleribacteriota</taxon>
    </lineage>
</organism>
<sequence length="229" mass="25554">MNNEYRPYIVYAKRRETPTVVELSLEPQDGVRPDFIPGQFVNISLPEVGPEAKSYTIASTPLDELIVVAVREAGDFSQALCGRKVGEEVLLSEPLGYFYPEDAQTPRVFVAGGIGVMPFVSIARAGSGASTILLYSNRAAHDVPFHAMLSELERENKNFSVKHFITRENSPLHGAVNGRIGPEHLARALQDYPEGNFFLCGSIIFVRDMRLVLKDLFVPEERIYTESFF</sequence>
<gene>
    <name evidence="2" type="ORF">A3B33_02025</name>
</gene>
<dbReference type="InterPro" id="IPR001433">
    <property type="entry name" value="OxRdtase_FAD/NAD-bd"/>
</dbReference>
<dbReference type="CDD" id="cd00322">
    <property type="entry name" value="FNR_like"/>
    <property type="match status" value="1"/>
</dbReference>
<dbReference type="InterPro" id="IPR050415">
    <property type="entry name" value="MRET"/>
</dbReference>
<dbReference type="InterPro" id="IPR017938">
    <property type="entry name" value="Riboflavin_synthase-like_b-brl"/>
</dbReference>
<dbReference type="Gene3D" id="2.40.30.10">
    <property type="entry name" value="Translation factors"/>
    <property type="match status" value="1"/>
</dbReference>
<dbReference type="Proteomes" id="UP000176943">
    <property type="component" value="Unassembled WGS sequence"/>
</dbReference>
<dbReference type="InterPro" id="IPR017927">
    <property type="entry name" value="FAD-bd_FR_type"/>
</dbReference>
<dbReference type="PRINTS" id="PR00410">
    <property type="entry name" value="PHEHYDRXLASE"/>
</dbReference>
<evidence type="ECO:0000313" key="2">
    <source>
        <dbReference type="EMBL" id="OGC87410.1"/>
    </source>
</evidence>
<dbReference type="Gene3D" id="3.40.50.80">
    <property type="entry name" value="Nucleotide-binding domain of ferredoxin-NADP reductase (FNR) module"/>
    <property type="match status" value="1"/>
</dbReference>
<dbReference type="AlphaFoldDB" id="A0A1F4Y0B0"/>
<dbReference type="SUPFAM" id="SSF52343">
    <property type="entry name" value="Ferredoxin reductase-like, C-terminal NADP-linked domain"/>
    <property type="match status" value="1"/>
</dbReference>
<dbReference type="EMBL" id="MEWY01000002">
    <property type="protein sequence ID" value="OGC87410.1"/>
    <property type="molecule type" value="Genomic_DNA"/>
</dbReference>
<dbReference type="GO" id="GO:0016491">
    <property type="term" value="F:oxidoreductase activity"/>
    <property type="evidence" value="ECO:0007669"/>
    <property type="project" value="InterPro"/>
</dbReference>
<reference evidence="2 3" key="1">
    <citation type="journal article" date="2016" name="Nat. Commun.">
        <title>Thousands of microbial genomes shed light on interconnected biogeochemical processes in an aquifer system.</title>
        <authorList>
            <person name="Anantharaman K."/>
            <person name="Brown C.T."/>
            <person name="Hug L.A."/>
            <person name="Sharon I."/>
            <person name="Castelle C.J."/>
            <person name="Probst A.J."/>
            <person name="Thomas B.C."/>
            <person name="Singh A."/>
            <person name="Wilkins M.J."/>
            <person name="Karaoz U."/>
            <person name="Brodie E.L."/>
            <person name="Williams K.H."/>
            <person name="Hubbard S.S."/>
            <person name="Banfield J.F."/>
        </authorList>
    </citation>
    <scope>NUCLEOTIDE SEQUENCE [LARGE SCALE GENOMIC DNA]</scope>
</reference>
<dbReference type="Pfam" id="PF00175">
    <property type="entry name" value="NAD_binding_1"/>
    <property type="match status" value="1"/>
</dbReference>
<dbReference type="SUPFAM" id="SSF63380">
    <property type="entry name" value="Riboflavin synthase domain-like"/>
    <property type="match status" value="1"/>
</dbReference>
<name>A0A1F4Y0B0_9BACT</name>
<proteinExistence type="predicted"/>
<dbReference type="PROSITE" id="PS51384">
    <property type="entry name" value="FAD_FR"/>
    <property type="match status" value="1"/>
</dbReference>
<accession>A0A1F4Y0B0</accession>
<dbReference type="PANTHER" id="PTHR47354:SF5">
    <property type="entry name" value="PROTEIN RFBI"/>
    <property type="match status" value="1"/>
</dbReference>
<evidence type="ECO:0000313" key="3">
    <source>
        <dbReference type="Proteomes" id="UP000176943"/>
    </source>
</evidence>
<evidence type="ECO:0000259" key="1">
    <source>
        <dbReference type="PROSITE" id="PS51384"/>
    </source>
</evidence>